<reference evidence="1 2" key="1">
    <citation type="submission" date="2014-04" db="EMBL/GenBank/DDBJ databases">
        <title>Evolutionary Origins and Diversification of the Mycorrhizal Mutualists.</title>
        <authorList>
            <consortium name="DOE Joint Genome Institute"/>
            <consortium name="Mycorrhizal Genomics Consortium"/>
            <person name="Kohler A."/>
            <person name="Kuo A."/>
            <person name="Nagy L.G."/>
            <person name="Floudas D."/>
            <person name="Copeland A."/>
            <person name="Barry K.W."/>
            <person name="Cichocki N."/>
            <person name="Veneault-Fourrey C."/>
            <person name="LaButti K."/>
            <person name="Lindquist E.A."/>
            <person name="Lipzen A."/>
            <person name="Lundell T."/>
            <person name="Morin E."/>
            <person name="Murat C."/>
            <person name="Riley R."/>
            <person name="Ohm R."/>
            <person name="Sun H."/>
            <person name="Tunlid A."/>
            <person name="Henrissat B."/>
            <person name="Grigoriev I.V."/>
            <person name="Hibbett D.S."/>
            <person name="Martin F."/>
        </authorList>
    </citation>
    <scope>NUCLEOTIDE SEQUENCE [LARGE SCALE GENOMIC DNA]</scope>
    <source>
        <strain evidence="1 2">Koide BX008</strain>
    </source>
</reference>
<evidence type="ECO:0000313" key="1">
    <source>
        <dbReference type="EMBL" id="KIL63140.1"/>
    </source>
</evidence>
<evidence type="ECO:0000313" key="2">
    <source>
        <dbReference type="Proteomes" id="UP000054549"/>
    </source>
</evidence>
<keyword evidence="2" id="KW-1185">Reference proteome</keyword>
<dbReference type="AlphaFoldDB" id="A0A0C2SIW8"/>
<organism evidence="1 2">
    <name type="scientific">Amanita muscaria (strain Koide BX008)</name>
    <dbReference type="NCBI Taxonomy" id="946122"/>
    <lineage>
        <taxon>Eukaryota</taxon>
        <taxon>Fungi</taxon>
        <taxon>Dikarya</taxon>
        <taxon>Basidiomycota</taxon>
        <taxon>Agaricomycotina</taxon>
        <taxon>Agaricomycetes</taxon>
        <taxon>Agaricomycetidae</taxon>
        <taxon>Agaricales</taxon>
        <taxon>Pluteineae</taxon>
        <taxon>Amanitaceae</taxon>
        <taxon>Amanita</taxon>
    </lineage>
</organism>
<dbReference type="HOGENOM" id="CLU_1854729_0_0_1"/>
<dbReference type="Proteomes" id="UP000054549">
    <property type="component" value="Unassembled WGS sequence"/>
</dbReference>
<gene>
    <name evidence="1" type="ORF">M378DRAFT_179397</name>
</gene>
<dbReference type="InParanoid" id="A0A0C2SIW8"/>
<proteinExistence type="predicted"/>
<name>A0A0C2SIW8_AMAMK</name>
<sequence>MTIPTLTTTQSQTTVTQANATSVVTFTTGPSNCGPIGGGGVGFCDLAHLHSDRSNYIHRNKLGQPASSQHRKIHFHSYDIGDIGSVLGGTVGGASGQCMAPRVRRRNSPFTSTGGGSGAGNKTPVIIGVAVRRCLVGV</sequence>
<protein>
    <submittedName>
        <fullName evidence="1">Uncharacterized protein</fullName>
    </submittedName>
</protein>
<dbReference type="EMBL" id="KN818262">
    <property type="protein sequence ID" value="KIL63140.1"/>
    <property type="molecule type" value="Genomic_DNA"/>
</dbReference>
<accession>A0A0C2SIW8</accession>